<evidence type="ECO:0000256" key="1">
    <source>
        <dbReference type="SAM" id="SignalP"/>
    </source>
</evidence>
<dbReference type="InterPro" id="IPR009576">
    <property type="entry name" value="Biofilm_formation_YgiB"/>
</dbReference>
<evidence type="ECO:0000313" key="2">
    <source>
        <dbReference type="EMBL" id="TNC47401.1"/>
    </source>
</evidence>
<gene>
    <name evidence="2" type="ORF">FHG66_16780</name>
</gene>
<accession>A0A5C4MTK9</accession>
<comment type="caution">
    <text evidence="2">The sequence shown here is derived from an EMBL/GenBank/DDBJ whole genome shotgun (WGS) entry which is preliminary data.</text>
</comment>
<dbReference type="Proteomes" id="UP000305887">
    <property type="component" value="Unassembled WGS sequence"/>
</dbReference>
<organism evidence="2 3">
    <name type="scientific">Rubellimicrobium rubrum</name>
    <dbReference type="NCBI Taxonomy" id="2585369"/>
    <lineage>
        <taxon>Bacteria</taxon>
        <taxon>Pseudomonadati</taxon>
        <taxon>Pseudomonadota</taxon>
        <taxon>Alphaproteobacteria</taxon>
        <taxon>Rhodobacterales</taxon>
        <taxon>Roseobacteraceae</taxon>
        <taxon>Rubellimicrobium</taxon>
    </lineage>
</organism>
<reference evidence="2 3" key="1">
    <citation type="submission" date="2019-06" db="EMBL/GenBank/DDBJ databases">
        <title>YIM 131921 draft genome.</title>
        <authorList>
            <person name="Jiang L."/>
        </authorList>
    </citation>
    <scope>NUCLEOTIDE SEQUENCE [LARGE SCALE GENOMIC DNA]</scope>
    <source>
        <strain evidence="2 3">YIM 131921</strain>
    </source>
</reference>
<dbReference type="AlphaFoldDB" id="A0A5C4MTK9"/>
<dbReference type="Pfam" id="PF06693">
    <property type="entry name" value="DUF1190"/>
    <property type="match status" value="1"/>
</dbReference>
<evidence type="ECO:0000313" key="3">
    <source>
        <dbReference type="Proteomes" id="UP000305887"/>
    </source>
</evidence>
<dbReference type="RefSeq" id="WP_139078202.1">
    <property type="nucleotide sequence ID" value="NZ_VDFU01000026.1"/>
</dbReference>
<feature type="chain" id="PRO_5023121749" evidence="1">
    <location>
        <begin position="30"/>
        <end position="199"/>
    </location>
</feature>
<keyword evidence="1" id="KW-0732">Signal</keyword>
<sequence length="199" mass="20603">MPDTPQPRRRLRSRAVPTVLMGMAALALTACEEDPTVQAQAFPDLASCLNEADEADASFTALDCETAFEAAQTAFLETAPRYEDEALCEEQHGGECIAEARPGGSVFMPILTGYLIGRALSGGSRPLLSQPLVGRPGGFATITGDTRLSTNTGSADMRASAFRPGGSTRLAPPLTRSVVAQTGGFGQTRTAIGGRGAGG</sequence>
<keyword evidence="3" id="KW-1185">Reference proteome</keyword>
<feature type="signal peptide" evidence="1">
    <location>
        <begin position="1"/>
        <end position="29"/>
    </location>
</feature>
<proteinExistence type="predicted"/>
<protein>
    <submittedName>
        <fullName evidence="2">DUF1190 domain-containing protein</fullName>
    </submittedName>
</protein>
<name>A0A5C4MTK9_9RHOB</name>
<dbReference type="EMBL" id="VDFU01000026">
    <property type="protein sequence ID" value="TNC47401.1"/>
    <property type="molecule type" value="Genomic_DNA"/>
</dbReference>
<dbReference type="OrthoDB" id="8160435at2"/>